<keyword evidence="4" id="KW-1185">Reference proteome</keyword>
<reference evidence="3 4" key="1">
    <citation type="submission" date="2023-02" db="EMBL/GenBank/DDBJ databases">
        <title>LHISI_Scaffold_Assembly.</title>
        <authorList>
            <person name="Stuart O.P."/>
            <person name="Cleave R."/>
            <person name="Magrath M.J.L."/>
            <person name="Mikheyev A.S."/>
        </authorList>
    </citation>
    <scope>NUCLEOTIDE SEQUENCE [LARGE SCALE GENOMIC DNA]</scope>
    <source>
        <strain evidence="3">Daus_M_001</strain>
        <tissue evidence="3">Leg muscle</tissue>
    </source>
</reference>
<dbReference type="Proteomes" id="UP001159363">
    <property type="component" value="Chromosome 5"/>
</dbReference>
<name>A0ABQ9H9P5_9NEOP</name>
<feature type="domain" description="CCHC-type" evidence="2">
    <location>
        <begin position="149"/>
        <end position="164"/>
    </location>
</feature>
<keyword evidence="1" id="KW-0863">Zinc-finger</keyword>
<dbReference type="Gene3D" id="4.10.60.10">
    <property type="entry name" value="Zinc finger, CCHC-type"/>
    <property type="match status" value="1"/>
</dbReference>
<organism evidence="3 4">
    <name type="scientific">Dryococelus australis</name>
    <dbReference type="NCBI Taxonomy" id="614101"/>
    <lineage>
        <taxon>Eukaryota</taxon>
        <taxon>Metazoa</taxon>
        <taxon>Ecdysozoa</taxon>
        <taxon>Arthropoda</taxon>
        <taxon>Hexapoda</taxon>
        <taxon>Insecta</taxon>
        <taxon>Pterygota</taxon>
        <taxon>Neoptera</taxon>
        <taxon>Polyneoptera</taxon>
        <taxon>Phasmatodea</taxon>
        <taxon>Verophasmatodea</taxon>
        <taxon>Anareolatae</taxon>
        <taxon>Phasmatidae</taxon>
        <taxon>Eurycanthinae</taxon>
        <taxon>Dryococelus</taxon>
    </lineage>
</organism>
<protein>
    <recommendedName>
        <fullName evidence="2">CCHC-type domain-containing protein</fullName>
    </recommendedName>
</protein>
<comment type="caution">
    <text evidence="3">The sequence shown here is derived from an EMBL/GenBank/DDBJ whole genome shotgun (WGS) entry which is preliminary data.</text>
</comment>
<gene>
    <name evidence="3" type="ORF">PR048_017501</name>
</gene>
<proteinExistence type="predicted"/>
<dbReference type="Pfam" id="PF14223">
    <property type="entry name" value="Retrotran_gag_2"/>
    <property type="match status" value="1"/>
</dbReference>
<dbReference type="InterPro" id="IPR001878">
    <property type="entry name" value="Znf_CCHC"/>
</dbReference>
<accession>A0ABQ9H9P5</accession>
<dbReference type="PROSITE" id="PS50158">
    <property type="entry name" value="ZF_CCHC"/>
    <property type="match status" value="1"/>
</dbReference>
<evidence type="ECO:0000259" key="2">
    <source>
        <dbReference type="PROSITE" id="PS50158"/>
    </source>
</evidence>
<keyword evidence="1" id="KW-0862">Zinc</keyword>
<sequence length="249" mass="28435">MAKPNDANINALSFILLIVSDDYLDDIAECTKVTEAWLALKEIRLRYGLLHQIMFVQELINVRKTADMSIQEYMSKIQDLNCKVRKSGIVFTDQVLALIFLMGLPMEKSLERDKETLNTKLVQARLLIEDKRMNRDVEEEEMKQRICICCACGEKGHIAKNCAQHRDENKGRGERLADEDEAREINKSEVSEKEYRVLCVKQTILKSSEWLLDSAASHHMTPYPELIENMTDETSVVGMADGGPLQIRG</sequence>
<keyword evidence="1" id="KW-0479">Metal-binding</keyword>
<evidence type="ECO:0000313" key="4">
    <source>
        <dbReference type="Proteomes" id="UP001159363"/>
    </source>
</evidence>
<evidence type="ECO:0000256" key="1">
    <source>
        <dbReference type="PROSITE-ProRule" id="PRU00047"/>
    </source>
</evidence>
<dbReference type="EMBL" id="JARBHB010000006">
    <property type="protein sequence ID" value="KAJ8881028.1"/>
    <property type="molecule type" value="Genomic_DNA"/>
</dbReference>
<evidence type="ECO:0000313" key="3">
    <source>
        <dbReference type="EMBL" id="KAJ8881028.1"/>
    </source>
</evidence>